<dbReference type="Pfam" id="PF14287">
    <property type="entry name" value="DUF4368"/>
    <property type="match status" value="1"/>
</dbReference>
<evidence type="ECO:0000259" key="2">
    <source>
        <dbReference type="PROSITE" id="PS51736"/>
    </source>
</evidence>
<comment type="caution">
    <text evidence="4">The sequence shown here is derived from an EMBL/GenBank/DDBJ whole genome shotgun (WGS) entry which is preliminary data.</text>
</comment>
<organism evidence="4 5">
    <name type="scientific">Peptoanaerobacter stomatis</name>
    <dbReference type="NCBI Taxonomy" id="796937"/>
    <lineage>
        <taxon>Bacteria</taxon>
        <taxon>Bacillati</taxon>
        <taxon>Bacillota</taxon>
        <taxon>Clostridia</taxon>
        <taxon>Peptostreptococcales</taxon>
        <taxon>Filifactoraceae</taxon>
        <taxon>Peptoanaerobacter</taxon>
    </lineage>
</organism>
<dbReference type="InterPro" id="IPR025378">
    <property type="entry name" value="DUF4368"/>
</dbReference>
<dbReference type="PANTHER" id="PTHR30461:SF23">
    <property type="entry name" value="DNA RECOMBINASE-RELATED"/>
    <property type="match status" value="1"/>
</dbReference>
<feature type="domain" description="Resolvase/invertase-type recombinase catalytic" evidence="2">
    <location>
        <begin position="7"/>
        <end position="156"/>
    </location>
</feature>
<name>G9XCK9_9FIRM</name>
<dbReference type="SMART" id="SM00857">
    <property type="entry name" value="Resolvase"/>
    <property type="match status" value="1"/>
</dbReference>
<dbReference type="Pfam" id="PF00239">
    <property type="entry name" value="Resolvase"/>
    <property type="match status" value="1"/>
</dbReference>
<dbReference type="InterPro" id="IPR011109">
    <property type="entry name" value="DNA_bind_recombinase_dom"/>
</dbReference>
<dbReference type="Gene3D" id="3.90.1750.20">
    <property type="entry name" value="Putative Large Serine Recombinase, Chain B, Domain 2"/>
    <property type="match status" value="1"/>
</dbReference>
<dbReference type="HOGENOM" id="CLU_010686_18_2_9"/>
<dbReference type="PROSITE" id="PS51736">
    <property type="entry name" value="RECOMBINASES_3"/>
    <property type="match status" value="1"/>
</dbReference>
<feature type="domain" description="Recombinase" evidence="3">
    <location>
        <begin position="165"/>
        <end position="310"/>
    </location>
</feature>
<accession>G9XCK9</accession>
<dbReference type="SUPFAM" id="SSF53041">
    <property type="entry name" value="Resolvase-like"/>
    <property type="match status" value="1"/>
</dbReference>
<dbReference type="InterPro" id="IPR006119">
    <property type="entry name" value="Resolv_N"/>
</dbReference>
<keyword evidence="1" id="KW-0175">Coiled coil</keyword>
<dbReference type="InterPro" id="IPR038109">
    <property type="entry name" value="DNA_bind_recomb_sf"/>
</dbReference>
<dbReference type="InterPro" id="IPR050639">
    <property type="entry name" value="SSR_resolvase"/>
</dbReference>
<dbReference type="InterPro" id="IPR036162">
    <property type="entry name" value="Resolvase-like_N_sf"/>
</dbReference>
<dbReference type="PROSITE" id="PS51737">
    <property type="entry name" value="RECOMBINASE_DNA_BIND"/>
    <property type="match status" value="1"/>
</dbReference>
<dbReference type="GO" id="GO:0000150">
    <property type="term" value="F:DNA strand exchange activity"/>
    <property type="evidence" value="ECO:0007669"/>
    <property type="project" value="InterPro"/>
</dbReference>
<sequence length="611" mass="71711">MATNKKITALYERLSRDDEMVGDSNSIINQKKMLEDYANKNGYTNILHFTDDGYSGGSFERPAWKKLIEGVENNIIDTVIVKDMSRVGRDYLQVGFYTEVMFREKGVHFIAVANSVDSNKTESAEFAPFLNIMNEWYIRDASKKIKSVLKSRGLEGGHHTSNHAIYGYRKDKDNPSKWIIDEEAAEVVRRIFQMSLKGNGPYQIAKILTEEKVERPSYYLAQRGMGNHISNYNSTEPYLWRGTTISNILSRPEYMGHTVNFRTYKESYKSHKSKKTPKDEWVIFENTQEAIIDEATFNTVQKLRKTIRRTDSIGMANSLTGLVFCADCGAKMYNHRGKAGFKRDWLGRKTDKRRPLKDEYICSTYNLARGNFEEKCSSHYIRSEVINKLVLDTIKEVSEYVKLNEEEFIKKVYRASKEQQEKTSKLLKKRLAKEEKRISEINSLIRKLYEDNVSGKLSNKHFDMMLKDFEKEQTALEKSIEQTKDTLRDFEEDSIRADKFIALVKKYTDFSELTTQMINEFVDKIVVHEGKWENCERTQEVEIYLNFIGKFEMPKKEPTKEELEELEKLRKKREKKREYNYRYMKKVKDRMETEEICEEMQGKRVTQTGET</sequence>
<dbReference type="Pfam" id="PF07508">
    <property type="entry name" value="Recombinase"/>
    <property type="match status" value="1"/>
</dbReference>
<dbReference type="RefSeq" id="WP_009529524.1">
    <property type="nucleotide sequence ID" value="NZ_JH414610.1"/>
</dbReference>
<dbReference type="PATRIC" id="fig|796940.3.peg.1011"/>
<evidence type="ECO:0000313" key="5">
    <source>
        <dbReference type="Proteomes" id="UP000003379"/>
    </source>
</evidence>
<protein>
    <recommendedName>
        <fullName evidence="6">TnpX site-specific recombinase</fullName>
    </recommendedName>
</protein>
<reference evidence="4 5" key="1">
    <citation type="submission" date="2011-08" db="EMBL/GenBank/DDBJ databases">
        <title>The Genome Sequence of Eubacteriaceae bacterium CM5.</title>
        <authorList>
            <consortium name="The Broad Institute Genome Sequencing Platform"/>
            <person name="Earl A."/>
            <person name="Ward D."/>
            <person name="Feldgarden M."/>
            <person name="Gevers D."/>
            <person name="Sizova M."/>
            <person name="Hazen A."/>
            <person name="Epstein S."/>
            <person name="Young S.K."/>
            <person name="Zeng Q."/>
            <person name="Gargeya S."/>
            <person name="Fitzgerald M."/>
            <person name="Haas B."/>
            <person name="Abouelleil A."/>
            <person name="Alvarado L."/>
            <person name="Arachchi H.M."/>
            <person name="Berlin A."/>
            <person name="Brown A."/>
            <person name="Chapman S.B."/>
            <person name="Chen Z."/>
            <person name="Dunbar C."/>
            <person name="Freedman E."/>
            <person name="Gearin G."/>
            <person name="Gellesch M."/>
            <person name="Goldberg J."/>
            <person name="Griggs A."/>
            <person name="Gujja S."/>
            <person name="Heiman D."/>
            <person name="Howarth C."/>
            <person name="Larson L."/>
            <person name="Lui A."/>
            <person name="MacDonald P.J.P."/>
            <person name="Montmayeur A."/>
            <person name="Murphy C."/>
            <person name="Neiman D."/>
            <person name="Pearson M."/>
            <person name="Priest M."/>
            <person name="Roberts A."/>
            <person name="Saif S."/>
            <person name="Shea T."/>
            <person name="Shenoy N."/>
            <person name="Sisk P."/>
            <person name="Stolte C."/>
            <person name="Sykes S."/>
            <person name="Wortman J."/>
            <person name="Nusbaum C."/>
            <person name="Birren B."/>
        </authorList>
    </citation>
    <scope>NUCLEOTIDE SEQUENCE [LARGE SCALE GENOMIC DNA]</scope>
    <source>
        <strain evidence="4 5">CM5</strain>
    </source>
</reference>
<dbReference type="GO" id="GO:0003677">
    <property type="term" value="F:DNA binding"/>
    <property type="evidence" value="ECO:0007669"/>
    <property type="project" value="InterPro"/>
</dbReference>
<dbReference type="EMBL" id="AFZG01000023">
    <property type="protein sequence ID" value="EHL19302.1"/>
    <property type="molecule type" value="Genomic_DNA"/>
</dbReference>
<evidence type="ECO:0000259" key="3">
    <source>
        <dbReference type="PROSITE" id="PS51737"/>
    </source>
</evidence>
<dbReference type="Proteomes" id="UP000003379">
    <property type="component" value="Unassembled WGS sequence"/>
</dbReference>
<dbReference type="InterPro" id="IPR025827">
    <property type="entry name" value="Zn_ribbon_recom_dom"/>
</dbReference>
<dbReference type="CDD" id="cd03770">
    <property type="entry name" value="SR_TndX_transposase"/>
    <property type="match status" value="1"/>
</dbReference>
<proteinExistence type="predicted"/>
<evidence type="ECO:0000313" key="4">
    <source>
        <dbReference type="EMBL" id="EHL19302.1"/>
    </source>
</evidence>
<dbReference type="Pfam" id="PF13408">
    <property type="entry name" value="Zn_ribbon_recom"/>
    <property type="match status" value="1"/>
</dbReference>
<dbReference type="PANTHER" id="PTHR30461">
    <property type="entry name" value="DNA-INVERTASE FROM LAMBDOID PROPHAGE"/>
    <property type="match status" value="1"/>
</dbReference>
<feature type="coiled-coil region" evidence="1">
    <location>
        <begin position="417"/>
        <end position="493"/>
    </location>
</feature>
<gene>
    <name evidence="4" type="ORF">HMPREF9628_01583</name>
</gene>
<evidence type="ECO:0008006" key="6">
    <source>
        <dbReference type="Google" id="ProtNLM"/>
    </source>
</evidence>
<dbReference type="Gene3D" id="3.40.50.1390">
    <property type="entry name" value="Resolvase, N-terminal catalytic domain"/>
    <property type="match status" value="1"/>
</dbReference>
<dbReference type="AlphaFoldDB" id="G9XCK9"/>
<evidence type="ECO:0000256" key="1">
    <source>
        <dbReference type="SAM" id="Coils"/>
    </source>
</evidence>